<proteinExistence type="predicted"/>
<dbReference type="EMBL" id="GGEC01005421">
    <property type="protein sequence ID" value="MBW85904.1"/>
    <property type="molecule type" value="Transcribed_RNA"/>
</dbReference>
<dbReference type="AlphaFoldDB" id="A0A2P2IXF5"/>
<protein>
    <submittedName>
        <fullName evidence="1">Uncharacterized protein</fullName>
    </submittedName>
</protein>
<sequence length="33" mass="3905">MLSMVHDDLKLILEAEVSSWSWNFVILDQLHSF</sequence>
<reference evidence="1" key="1">
    <citation type="submission" date="2018-02" db="EMBL/GenBank/DDBJ databases">
        <title>Rhizophora mucronata_Transcriptome.</title>
        <authorList>
            <person name="Meera S.P."/>
            <person name="Sreeshan A."/>
            <person name="Augustine A."/>
        </authorList>
    </citation>
    <scope>NUCLEOTIDE SEQUENCE</scope>
    <source>
        <tissue evidence="1">Leaf</tissue>
    </source>
</reference>
<name>A0A2P2IXF5_RHIMU</name>
<organism evidence="1">
    <name type="scientific">Rhizophora mucronata</name>
    <name type="common">Asiatic mangrove</name>
    <dbReference type="NCBI Taxonomy" id="61149"/>
    <lineage>
        <taxon>Eukaryota</taxon>
        <taxon>Viridiplantae</taxon>
        <taxon>Streptophyta</taxon>
        <taxon>Embryophyta</taxon>
        <taxon>Tracheophyta</taxon>
        <taxon>Spermatophyta</taxon>
        <taxon>Magnoliopsida</taxon>
        <taxon>eudicotyledons</taxon>
        <taxon>Gunneridae</taxon>
        <taxon>Pentapetalae</taxon>
        <taxon>rosids</taxon>
        <taxon>fabids</taxon>
        <taxon>Malpighiales</taxon>
        <taxon>Rhizophoraceae</taxon>
        <taxon>Rhizophora</taxon>
    </lineage>
</organism>
<evidence type="ECO:0000313" key="1">
    <source>
        <dbReference type="EMBL" id="MBW85904.1"/>
    </source>
</evidence>
<accession>A0A2P2IXF5</accession>